<dbReference type="Proteomes" id="UP000217163">
    <property type="component" value="Unassembled WGS sequence"/>
</dbReference>
<sequence>MLNTFATWQRVGAFLNPENELFCEALELLDTAMIDLFNLRTGASFRKNKIKLNSFSTFEHGRKLEFACKENGLDATKHLLASVLAEMEIKEGFQGISEAGKCVSFYNNLGDDEFGGAIKSMHLAKDYVGSDHGAFTHRIQWYCASVVKRKLELENAKTSSTFKVIRTCLGSGL</sequence>
<gene>
    <name evidence="2" type="ORF">CFN58_10210</name>
</gene>
<feature type="domain" description="DUF5636" evidence="1">
    <location>
        <begin position="10"/>
        <end position="150"/>
    </location>
</feature>
<evidence type="ECO:0000259" key="1">
    <source>
        <dbReference type="Pfam" id="PF18686"/>
    </source>
</evidence>
<dbReference type="AlphaFoldDB" id="A0A261WL68"/>
<evidence type="ECO:0000313" key="3">
    <source>
        <dbReference type="Proteomes" id="UP000217163"/>
    </source>
</evidence>
<dbReference type="EMBL" id="NKQU01000460">
    <property type="protein sequence ID" value="OZI86653.1"/>
    <property type="molecule type" value="Genomic_DNA"/>
</dbReference>
<dbReference type="InterPro" id="IPR040708">
    <property type="entry name" value="DUF5636"/>
</dbReference>
<proteinExistence type="predicted"/>
<protein>
    <recommendedName>
        <fullName evidence="1">DUF5636 domain-containing protein</fullName>
    </recommendedName>
</protein>
<evidence type="ECO:0000313" key="2">
    <source>
        <dbReference type="EMBL" id="OZI86653.1"/>
    </source>
</evidence>
<comment type="caution">
    <text evidence="2">The sequence shown here is derived from an EMBL/GenBank/DDBJ whole genome shotgun (WGS) entry which is preliminary data.</text>
</comment>
<accession>A0A261WL68</accession>
<organism evidence="2 3">
    <name type="scientific">Pseudomonas avellanae</name>
    <dbReference type="NCBI Taxonomy" id="46257"/>
    <lineage>
        <taxon>Bacteria</taxon>
        <taxon>Pseudomonadati</taxon>
        <taxon>Pseudomonadota</taxon>
        <taxon>Gammaproteobacteria</taxon>
        <taxon>Pseudomonadales</taxon>
        <taxon>Pseudomonadaceae</taxon>
        <taxon>Pseudomonas</taxon>
    </lineage>
</organism>
<name>A0A261WL68_9PSED</name>
<reference evidence="3" key="1">
    <citation type="journal article" date="2016" name="Sci. Rep.">
        <title>Genome analysis of the kiwifruit canker pathogen Pseudomonas syringae pv. actinidiae biovar 5.</title>
        <authorList>
            <person name="Fujikawa T."/>
            <person name="Sawada H."/>
        </authorList>
    </citation>
    <scope>NUCLEOTIDE SEQUENCE [LARGE SCALE GENOMIC DNA]</scope>
    <source>
        <strain evidence="3">MAFF 212061</strain>
    </source>
</reference>
<dbReference type="Pfam" id="PF18686">
    <property type="entry name" value="DUF5636"/>
    <property type="match status" value="1"/>
</dbReference>